<keyword evidence="1" id="KW-0812">Transmembrane</keyword>
<reference evidence="3" key="1">
    <citation type="submission" date="2016-10" db="EMBL/GenBank/DDBJ databases">
        <authorList>
            <person name="Varghese N."/>
            <person name="Submissions S."/>
        </authorList>
    </citation>
    <scope>NUCLEOTIDE SEQUENCE [LARGE SCALE GENOMIC DNA]</scope>
    <source>
        <strain evidence="3">CGMCC 1.10658</strain>
    </source>
</reference>
<keyword evidence="3" id="KW-1185">Reference proteome</keyword>
<protein>
    <submittedName>
        <fullName evidence="2">Uncharacterized protein</fullName>
    </submittedName>
</protein>
<dbReference type="Proteomes" id="UP000199305">
    <property type="component" value="Unassembled WGS sequence"/>
</dbReference>
<evidence type="ECO:0000313" key="3">
    <source>
        <dbReference type="Proteomes" id="UP000199305"/>
    </source>
</evidence>
<dbReference type="RefSeq" id="WP_091512313.1">
    <property type="nucleotide sequence ID" value="NZ_FNFH01000003.1"/>
</dbReference>
<evidence type="ECO:0000313" key="2">
    <source>
        <dbReference type="EMBL" id="SDK21554.1"/>
    </source>
</evidence>
<proteinExistence type="predicted"/>
<gene>
    <name evidence="2" type="ORF">SAMN05216212_1835</name>
</gene>
<dbReference type="STRING" id="658219.SAMN05216212_1835"/>
<feature type="transmembrane region" description="Helical" evidence="1">
    <location>
        <begin position="15"/>
        <end position="36"/>
    </location>
</feature>
<dbReference type="OrthoDB" id="5734186at2"/>
<keyword evidence="1" id="KW-0472">Membrane</keyword>
<dbReference type="EMBL" id="FNFH01000003">
    <property type="protein sequence ID" value="SDK21554.1"/>
    <property type="molecule type" value="Genomic_DNA"/>
</dbReference>
<accession>A0A1G9A3X7</accession>
<dbReference type="AlphaFoldDB" id="A0A1G9A3X7"/>
<feature type="transmembrane region" description="Helical" evidence="1">
    <location>
        <begin position="112"/>
        <end position="140"/>
    </location>
</feature>
<keyword evidence="1" id="KW-1133">Transmembrane helix</keyword>
<organism evidence="2 3">
    <name type="scientific">Microbulbifer yueqingensis</name>
    <dbReference type="NCBI Taxonomy" id="658219"/>
    <lineage>
        <taxon>Bacteria</taxon>
        <taxon>Pseudomonadati</taxon>
        <taxon>Pseudomonadota</taxon>
        <taxon>Gammaproteobacteria</taxon>
        <taxon>Cellvibrionales</taxon>
        <taxon>Microbulbiferaceae</taxon>
        <taxon>Microbulbifer</taxon>
    </lineage>
</organism>
<evidence type="ECO:0000256" key="1">
    <source>
        <dbReference type="SAM" id="Phobius"/>
    </source>
</evidence>
<name>A0A1G9A3X7_9GAMM</name>
<feature type="transmembrane region" description="Helical" evidence="1">
    <location>
        <begin position="56"/>
        <end position="75"/>
    </location>
</feature>
<sequence>MSVSDSRQDLQRNSLYSLAAVGAVLLGALLTLGAYGHFSAVWGQMISEDTALPRRLLLMLPGVTLAGTAVLNILLSKPLWQARGYALTATLVGNLVATAYLVYLLVRGVPGHPIGIFLALEMSLVILLVSIRAGLVWPALADANIKKS</sequence>
<feature type="transmembrane region" description="Helical" evidence="1">
    <location>
        <begin position="87"/>
        <end position="106"/>
    </location>
</feature>